<dbReference type="NCBIfam" id="TIGR00675">
    <property type="entry name" value="dcm"/>
    <property type="match status" value="1"/>
</dbReference>
<evidence type="ECO:0000313" key="8">
    <source>
        <dbReference type="EMBL" id="PZO20892.1"/>
    </source>
</evidence>
<dbReference type="PROSITE" id="PS51679">
    <property type="entry name" value="SAM_MT_C5"/>
    <property type="match status" value="1"/>
</dbReference>
<dbReference type="PANTHER" id="PTHR46098:SF1">
    <property type="entry name" value="TRNA (CYTOSINE(38)-C(5))-METHYLTRANSFERASE"/>
    <property type="match status" value="1"/>
</dbReference>
<keyword evidence="2 6" id="KW-0489">Methyltransferase</keyword>
<name>A0A2W4UKC3_9CYAN</name>
<gene>
    <name evidence="8" type="ORF">DCF25_05950</name>
</gene>
<reference evidence="9" key="1">
    <citation type="submission" date="2018-04" db="EMBL/GenBank/DDBJ databases">
        <authorList>
            <person name="Cornet L."/>
        </authorList>
    </citation>
    <scope>NUCLEOTIDE SEQUENCE [LARGE SCALE GENOMIC DNA]</scope>
</reference>
<evidence type="ECO:0000313" key="9">
    <source>
        <dbReference type="Proteomes" id="UP000249354"/>
    </source>
</evidence>
<dbReference type="PRINTS" id="PR00105">
    <property type="entry name" value="C5METTRFRASE"/>
</dbReference>
<dbReference type="Gene3D" id="3.40.50.150">
    <property type="entry name" value="Vaccinia Virus protein VP39"/>
    <property type="match status" value="1"/>
</dbReference>
<dbReference type="PANTHER" id="PTHR46098">
    <property type="entry name" value="TRNA (CYTOSINE(38)-C(5))-METHYLTRANSFERASE"/>
    <property type="match status" value="1"/>
</dbReference>
<feature type="active site" evidence="6">
    <location>
        <position position="96"/>
    </location>
</feature>
<dbReference type="GO" id="GO:0032259">
    <property type="term" value="P:methylation"/>
    <property type="evidence" value="ECO:0007669"/>
    <property type="project" value="UniProtKB-KW"/>
</dbReference>
<comment type="caution">
    <text evidence="8">The sequence shown here is derived from an EMBL/GenBank/DDBJ whole genome shotgun (WGS) entry which is preliminary data.</text>
</comment>
<evidence type="ECO:0000256" key="4">
    <source>
        <dbReference type="ARBA" id="ARBA00022691"/>
    </source>
</evidence>
<dbReference type="EC" id="2.1.1.37" evidence="1"/>
<dbReference type="Proteomes" id="UP000249354">
    <property type="component" value="Unassembled WGS sequence"/>
</dbReference>
<dbReference type="GO" id="GO:0009307">
    <property type="term" value="P:DNA restriction-modification system"/>
    <property type="evidence" value="ECO:0007669"/>
    <property type="project" value="UniProtKB-KW"/>
</dbReference>
<keyword evidence="5" id="KW-0680">Restriction system</keyword>
<evidence type="ECO:0000256" key="5">
    <source>
        <dbReference type="ARBA" id="ARBA00022747"/>
    </source>
</evidence>
<dbReference type="InterPro" id="IPR001525">
    <property type="entry name" value="C5_MeTfrase"/>
</dbReference>
<sequence>MLTSTAMQSVLPLNTVERTSSYRTCAEYFAGIGLVRLGLERAGWNIIFANDWAREKFDMYAAYFQEAEDHYALENVFDLCQTDVPPSLLATASFPCIDLSLAGNLEGISGRHSGAFWGFIEVLKRQQRRPPLVMLENVGGWLTSNQGKDFRLTIKALNELGYACDVFAIDAARFVPQSRLRVFVVGVQTAEPNDDVLTLAQRSTSLTTKTLDRAIASNRDLTWNFLDIPPLPEGLSRSLDSIVEDLSEDDERWWPASEVERHLQMMSAINIAYIDELQHRYRYSYRTMYRRVRNGQQRAELRKDNIAGCLRTARGGSSRQMLVRVETGSIRMRLMTPREYARLQGVPDDYPLPKRINQALTGFGDAVCVPVITWIGENILNPLAATLLLPQSKFHS</sequence>
<keyword evidence="4 6" id="KW-0949">S-adenosyl-L-methionine</keyword>
<evidence type="ECO:0000256" key="6">
    <source>
        <dbReference type="PROSITE-ProRule" id="PRU01016"/>
    </source>
</evidence>
<dbReference type="GO" id="GO:0003886">
    <property type="term" value="F:DNA (cytosine-5-)-methyltransferase activity"/>
    <property type="evidence" value="ECO:0007669"/>
    <property type="project" value="UniProtKB-EC"/>
</dbReference>
<comment type="similarity">
    <text evidence="6 7">Belongs to the class I-like SAM-binding methyltransferase superfamily. C5-methyltransferase family.</text>
</comment>
<accession>A0A2W4UKC3</accession>
<protein>
    <recommendedName>
        <fullName evidence="1">DNA (cytosine-5-)-methyltransferase</fullName>
        <ecNumber evidence="1">2.1.1.37</ecNumber>
    </recommendedName>
</protein>
<dbReference type="Pfam" id="PF00145">
    <property type="entry name" value="DNA_methylase"/>
    <property type="match status" value="1"/>
</dbReference>
<organism evidence="8 9">
    <name type="scientific">Leptolyngbya foveolarum</name>
    <dbReference type="NCBI Taxonomy" id="47253"/>
    <lineage>
        <taxon>Bacteria</taxon>
        <taxon>Bacillati</taxon>
        <taxon>Cyanobacteriota</taxon>
        <taxon>Cyanophyceae</taxon>
        <taxon>Leptolyngbyales</taxon>
        <taxon>Leptolyngbyaceae</taxon>
        <taxon>Leptolyngbya group</taxon>
        <taxon>Leptolyngbya</taxon>
    </lineage>
</organism>
<keyword evidence="3 6" id="KW-0808">Transferase</keyword>
<reference evidence="8 9" key="2">
    <citation type="submission" date="2018-06" db="EMBL/GenBank/DDBJ databases">
        <title>Metagenomic assembly of (sub)arctic Cyanobacteria and their associated microbiome from non-axenic cultures.</title>
        <authorList>
            <person name="Baurain D."/>
        </authorList>
    </citation>
    <scope>NUCLEOTIDE SEQUENCE [LARGE SCALE GENOMIC DNA]</scope>
    <source>
        <strain evidence="8">ULC129bin1</strain>
    </source>
</reference>
<proteinExistence type="inferred from homology"/>
<dbReference type="InterPro" id="IPR050750">
    <property type="entry name" value="C5-MTase"/>
</dbReference>
<dbReference type="AlphaFoldDB" id="A0A2W4UKC3"/>
<dbReference type="InterPro" id="IPR029063">
    <property type="entry name" value="SAM-dependent_MTases_sf"/>
</dbReference>
<evidence type="ECO:0000256" key="1">
    <source>
        <dbReference type="ARBA" id="ARBA00011975"/>
    </source>
</evidence>
<evidence type="ECO:0000256" key="3">
    <source>
        <dbReference type="ARBA" id="ARBA00022679"/>
    </source>
</evidence>
<dbReference type="EMBL" id="QBMC01000025">
    <property type="protein sequence ID" value="PZO20892.1"/>
    <property type="molecule type" value="Genomic_DNA"/>
</dbReference>
<evidence type="ECO:0000256" key="2">
    <source>
        <dbReference type="ARBA" id="ARBA00022603"/>
    </source>
</evidence>
<dbReference type="SUPFAM" id="SSF53335">
    <property type="entry name" value="S-adenosyl-L-methionine-dependent methyltransferases"/>
    <property type="match status" value="1"/>
</dbReference>
<dbReference type="Gene3D" id="3.90.120.10">
    <property type="entry name" value="DNA Methylase, subunit A, domain 2"/>
    <property type="match status" value="1"/>
</dbReference>
<evidence type="ECO:0000256" key="7">
    <source>
        <dbReference type="RuleBase" id="RU000416"/>
    </source>
</evidence>